<protein>
    <submittedName>
        <fullName evidence="2">Uncharacterized protein</fullName>
    </submittedName>
</protein>
<proteinExistence type="predicted"/>
<feature type="region of interest" description="Disordered" evidence="1">
    <location>
        <begin position="28"/>
        <end position="71"/>
    </location>
</feature>
<accession>A0A7W9E6C2</accession>
<keyword evidence="3" id="KW-1185">Reference proteome</keyword>
<dbReference type="EMBL" id="JACIJB010000001">
    <property type="protein sequence ID" value="MBB5659783.1"/>
    <property type="molecule type" value="Genomic_DNA"/>
</dbReference>
<reference evidence="2 3" key="1">
    <citation type="submission" date="2020-08" db="EMBL/GenBank/DDBJ databases">
        <title>Genomic Encyclopedia of Type Strains, Phase IV (KMG-IV): sequencing the most valuable type-strain genomes for metagenomic binning, comparative biology and taxonomic classification.</title>
        <authorList>
            <person name="Goeker M."/>
        </authorList>
    </citation>
    <scope>NUCLEOTIDE SEQUENCE [LARGE SCALE GENOMIC DNA]</scope>
    <source>
        <strain evidence="2 3">DSM 24448</strain>
    </source>
</reference>
<evidence type="ECO:0000256" key="1">
    <source>
        <dbReference type="SAM" id="MobiDB-lite"/>
    </source>
</evidence>
<dbReference type="Proteomes" id="UP000548978">
    <property type="component" value="Unassembled WGS sequence"/>
</dbReference>
<comment type="caution">
    <text evidence="2">The sequence shown here is derived from an EMBL/GenBank/DDBJ whole genome shotgun (WGS) entry which is preliminary data.</text>
</comment>
<dbReference type="AlphaFoldDB" id="A0A7W9E6C2"/>
<organism evidence="2 3">
    <name type="scientific">Brevundimonas halotolerans</name>
    <dbReference type="NCBI Taxonomy" id="69670"/>
    <lineage>
        <taxon>Bacteria</taxon>
        <taxon>Pseudomonadati</taxon>
        <taxon>Pseudomonadota</taxon>
        <taxon>Alphaproteobacteria</taxon>
        <taxon>Caulobacterales</taxon>
        <taxon>Caulobacteraceae</taxon>
        <taxon>Brevundimonas</taxon>
    </lineage>
</organism>
<evidence type="ECO:0000313" key="2">
    <source>
        <dbReference type="EMBL" id="MBB5659783.1"/>
    </source>
</evidence>
<sequence length="71" mass="7974">MTALILAAGLGLGTGGCTFPGAMQEVAVPGSPAERLERRERRDQAETDRIIRCQSMDRDDPRWDRDCKNRR</sequence>
<name>A0A7W9E6C2_9CAUL</name>
<evidence type="ECO:0000313" key="3">
    <source>
        <dbReference type="Proteomes" id="UP000548978"/>
    </source>
</evidence>
<feature type="compositionally biased region" description="Basic and acidic residues" evidence="1">
    <location>
        <begin position="34"/>
        <end position="71"/>
    </location>
</feature>
<dbReference type="RefSeq" id="WP_123286752.1">
    <property type="nucleotide sequence ID" value="NZ_JACIJB010000001.1"/>
</dbReference>
<gene>
    <name evidence="2" type="ORF">FHS65_000501</name>
</gene>